<feature type="compositionally biased region" description="Basic and acidic residues" evidence="1">
    <location>
        <begin position="41"/>
        <end position="50"/>
    </location>
</feature>
<evidence type="ECO:0000256" key="1">
    <source>
        <dbReference type="SAM" id="MobiDB-lite"/>
    </source>
</evidence>
<name>A0A8K0TQX8_9PEZI</name>
<feature type="region of interest" description="Disordered" evidence="1">
    <location>
        <begin position="24"/>
        <end position="96"/>
    </location>
</feature>
<sequence length="302" mass="32973">MPPGVLFSIRDPEASIPARLYRHGGTHAKLGPGERGIAQRFRRDVLEPWKHSGGTPRRPSVPESVRPYSYSTLPAARPRASSRPHKPPPEITTKTPGAVLGPSPCWAAWLPHHLPHGAVLAMQDVCPAAGWLIFPTRPLALFPPRPPFINFSFSSPRNVQEQPRWNDTHVSGNQQGVGIRGAPLSQVSWHLEGATVKDHDKGEARSPGRPLHPAKCSSLFRTARRLTAFRDLGMLGHVMASVLQLGHASALEGTSSSFWGAGLPPCRLRICCPSRAPLAFLQSWRAHTERGGSQARQGRRKG</sequence>
<organism evidence="2 3">
    <name type="scientific">Plectosphaerella cucumerina</name>
    <dbReference type="NCBI Taxonomy" id="40658"/>
    <lineage>
        <taxon>Eukaryota</taxon>
        <taxon>Fungi</taxon>
        <taxon>Dikarya</taxon>
        <taxon>Ascomycota</taxon>
        <taxon>Pezizomycotina</taxon>
        <taxon>Sordariomycetes</taxon>
        <taxon>Hypocreomycetidae</taxon>
        <taxon>Glomerellales</taxon>
        <taxon>Plectosphaerellaceae</taxon>
        <taxon>Plectosphaerella</taxon>
    </lineage>
</organism>
<feature type="compositionally biased region" description="Low complexity" evidence="1">
    <location>
        <begin position="56"/>
        <end position="71"/>
    </location>
</feature>
<proteinExistence type="predicted"/>
<dbReference type="Proteomes" id="UP000813385">
    <property type="component" value="Unassembled WGS sequence"/>
</dbReference>
<reference evidence="2" key="1">
    <citation type="journal article" date="2021" name="Nat. Commun.">
        <title>Genetic determinants of endophytism in the Arabidopsis root mycobiome.</title>
        <authorList>
            <person name="Mesny F."/>
            <person name="Miyauchi S."/>
            <person name="Thiergart T."/>
            <person name="Pickel B."/>
            <person name="Atanasova L."/>
            <person name="Karlsson M."/>
            <person name="Huettel B."/>
            <person name="Barry K.W."/>
            <person name="Haridas S."/>
            <person name="Chen C."/>
            <person name="Bauer D."/>
            <person name="Andreopoulos W."/>
            <person name="Pangilinan J."/>
            <person name="LaButti K."/>
            <person name="Riley R."/>
            <person name="Lipzen A."/>
            <person name="Clum A."/>
            <person name="Drula E."/>
            <person name="Henrissat B."/>
            <person name="Kohler A."/>
            <person name="Grigoriev I.V."/>
            <person name="Martin F.M."/>
            <person name="Hacquard S."/>
        </authorList>
    </citation>
    <scope>NUCLEOTIDE SEQUENCE</scope>
    <source>
        <strain evidence="2">MPI-CAGE-AT-0016</strain>
    </source>
</reference>
<comment type="caution">
    <text evidence="2">The sequence shown here is derived from an EMBL/GenBank/DDBJ whole genome shotgun (WGS) entry which is preliminary data.</text>
</comment>
<evidence type="ECO:0000313" key="2">
    <source>
        <dbReference type="EMBL" id="KAH7376480.1"/>
    </source>
</evidence>
<keyword evidence="3" id="KW-1185">Reference proteome</keyword>
<evidence type="ECO:0000313" key="3">
    <source>
        <dbReference type="Proteomes" id="UP000813385"/>
    </source>
</evidence>
<gene>
    <name evidence="2" type="ORF">B0T11DRAFT_21452</name>
</gene>
<protein>
    <submittedName>
        <fullName evidence="2">Uncharacterized protein</fullName>
    </submittedName>
</protein>
<accession>A0A8K0TQX8</accession>
<dbReference type="AlphaFoldDB" id="A0A8K0TQX8"/>
<dbReference type="EMBL" id="JAGPXD010000001">
    <property type="protein sequence ID" value="KAH7376480.1"/>
    <property type="molecule type" value="Genomic_DNA"/>
</dbReference>
<dbReference type="OrthoDB" id="10657777at2759"/>